<dbReference type="RefSeq" id="XP_054845443.1">
    <property type="nucleotide sequence ID" value="XM_054989468.1"/>
</dbReference>
<dbReference type="AlphaFoldDB" id="A0AA97JU97"/>
<dbReference type="SUPFAM" id="SSF47823">
    <property type="entry name" value="lambda integrase-like, N-terminal domain"/>
    <property type="match status" value="1"/>
</dbReference>
<dbReference type="SUPFAM" id="SSF52266">
    <property type="entry name" value="SGNH hydrolase"/>
    <property type="match status" value="1"/>
</dbReference>
<dbReference type="Proteomes" id="UP001190640">
    <property type="component" value="Chromosome 1"/>
</dbReference>
<dbReference type="Gene3D" id="1.10.150.130">
    <property type="match status" value="1"/>
</dbReference>
<dbReference type="GeneID" id="129336312"/>
<dbReference type="GO" id="GO:0003677">
    <property type="term" value="F:DNA binding"/>
    <property type="evidence" value="ECO:0007669"/>
    <property type="project" value="UniProtKB-KW"/>
</dbReference>
<dbReference type="CDD" id="cd00229">
    <property type="entry name" value="SGNH_hydrolase"/>
    <property type="match status" value="1"/>
</dbReference>
<proteinExistence type="predicted"/>
<accession>A0AA97JU97</accession>
<dbReference type="KEGG" id="emc:129336312"/>
<sequence>MQPVEVPQRKGSNKAKRGAARARHHDSRSPSSSPERSTSRRRRRSAKRRRTGRERGSHRRHHEDSDSDWTTDGEVLCTGSRGSTHPRSISGGAMAGWRDIVMQGVFSSVAPSTLKSYSAAQERFVAFTWGARGGALRPPSQEEVLRYLAHLRALGRAPRTTRHDLAAVVITIRRSKTDQRGPKKSVWICGHSIVHWAGKYAASSGWGRHLGLEDCLRIHWMGVRGMLWDSLLPLLVRQARRLGPPDALVIQLGENDLGKREGPDLQRAMCSDLVKLQGLFPQTALIWSDLLQRQVWRGARCPKKVDGIRQRVARALRRHVEETGGRFVAHWDISYRIAPLFSPDGVHLSSWGQDIWLQDLRDGLLGWCQQ</sequence>
<evidence type="ECO:0000256" key="1">
    <source>
        <dbReference type="ARBA" id="ARBA00023125"/>
    </source>
</evidence>
<feature type="compositionally biased region" description="Basic residues" evidence="2">
    <location>
        <begin position="39"/>
        <end position="61"/>
    </location>
</feature>
<organism evidence="3 4">
    <name type="scientific">Eublepharis macularius</name>
    <name type="common">Leopard gecko</name>
    <name type="synonym">Cyrtodactylus macularius</name>
    <dbReference type="NCBI Taxonomy" id="481883"/>
    <lineage>
        <taxon>Eukaryota</taxon>
        <taxon>Metazoa</taxon>
        <taxon>Chordata</taxon>
        <taxon>Craniata</taxon>
        <taxon>Vertebrata</taxon>
        <taxon>Euteleostomi</taxon>
        <taxon>Lepidosauria</taxon>
        <taxon>Squamata</taxon>
        <taxon>Bifurcata</taxon>
        <taxon>Gekkota</taxon>
        <taxon>Eublepharidae</taxon>
        <taxon>Eublepharinae</taxon>
        <taxon>Eublepharis</taxon>
    </lineage>
</organism>
<protein>
    <submittedName>
        <fullName evidence="4">Uncharacterized protein LOC129336312</fullName>
    </submittedName>
</protein>
<feature type="region of interest" description="Disordered" evidence="2">
    <location>
        <begin position="1"/>
        <end position="89"/>
    </location>
</feature>
<feature type="compositionally biased region" description="Basic residues" evidence="2">
    <location>
        <begin position="11"/>
        <end position="26"/>
    </location>
</feature>
<gene>
    <name evidence="4" type="primary">LOC129336312</name>
</gene>
<name>A0AA97JU97_EUBMA</name>
<evidence type="ECO:0000313" key="4">
    <source>
        <dbReference type="RefSeq" id="XP_054845443.1"/>
    </source>
</evidence>
<dbReference type="Gene3D" id="3.40.50.1110">
    <property type="entry name" value="SGNH hydrolase"/>
    <property type="match status" value="1"/>
</dbReference>
<evidence type="ECO:0000256" key="2">
    <source>
        <dbReference type="SAM" id="MobiDB-lite"/>
    </source>
</evidence>
<dbReference type="InterPro" id="IPR036514">
    <property type="entry name" value="SGNH_hydro_sf"/>
</dbReference>
<dbReference type="InterPro" id="IPR010998">
    <property type="entry name" value="Integrase_recombinase_N"/>
</dbReference>
<keyword evidence="1" id="KW-0238">DNA-binding</keyword>
<reference evidence="4" key="1">
    <citation type="submission" date="2025-08" db="UniProtKB">
        <authorList>
            <consortium name="RefSeq"/>
        </authorList>
    </citation>
    <scope>IDENTIFICATION</scope>
    <source>
        <tissue evidence="4">Blood</tissue>
    </source>
</reference>
<keyword evidence="3" id="KW-1185">Reference proteome</keyword>
<evidence type="ECO:0000313" key="3">
    <source>
        <dbReference type="Proteomes" id="UP001190640"/>
    </source>
</evidence>